<sequence>MVLGRKMTKVKQNINFVCQFLNPNRVACTPQVAQQRQKNTKTCFRAHPIIPGYCALIRGLHIRNRGMTFGGGEIKDWFLRSDGIAIRIDSN</sequence>
<accession>A0A4U5MS88</accession>
<dbReference type="OrthoDB" id="5864853at2759"/>
<dbReference type="EMBL" id="AZBU02000006">
    <property type="protein sequence ID" value="TKR72550.1"/>
    <property type="molecule type" value="Genomic_DNA"/>
</dbReference>
<reference evidence="1 2" key="1">
    <citation type="journal article" date="2015" name="Genome Biol.">
        <title>Comparative genomics of Steinernema reveals deeply conserved gene regulatory networks.</title>
        <authorList>
            <person name="Dillman A.R."/>
            <person name="Macchietto M."/>
            <person name="Porter C.F."/>
            <person name="Rogers A."/>
            <person name="Williams B."/>
            <person name="Antoshechkin I."/>
            <person name="Lee M.M."/>
            <person name="Goodwin Z."/>
            <person name="Lu X."/>
            <person name="Lewis E.E."/>
            <person name="Goodrich-Blair H."/>
            <person name="Stock S.P."/>
            <person name="Adams B.J."/>
            <person name="Sternberg P.W."/>
            <person name="Mortazavi A."/>
        </authorList>
    </citation>
    <scope>NUCLEOTIDE SEQUENCE [LARGE SCALE GENOMIC DNA]</scope>
    <source>
        <strain evidence="1 2">ALL</strain>
    </source>
</reference>
<organism evidence="1 2">
    <name type="scientific">Steinernema carpocapsae</name>
    <name type="common">Entomopathogenic nematode</name>
    <dbReference type="NCBI Taxonomy" id="34508"/>
    <lineage>
        <taxon>Eukaryota</taxon>
        <taxon>Metazoa</taxon>
        <taxon>Ecdysozoa</taxon>
        <taxon>Nematoda</taxon>
        <taxon>Chromadorea</taxon>
        <taxon>Rhabditida</taxon>
        <taxon>Tylenchina</taxon>
        <taxon>Panagrolaimomorpha</taxon>
        <taxon>Strongyloidoidea</taxon>
        <taxon>Steinernematidae</taxon>
        <taxon>Steinernema</taxon>
    </lineage>
</organism>
<evidence type="ECO:0000313" key="2">
    <source>
        <dbReference type="Proteomes" id="UP000298663"/>
    </source>
</evidence>
<reference evidence="1 2" key="2">
    <citation type="journal article" date="2019" name="G3 (Bethesda)">
        <title>Hybrid Assembly of the Genome of the Entomopathogenic Nematode Steinernema carpocapsae Identifies the X-Chromosome.</title>
        <authorList>
            <person name="Serra L."/>
            <person name="Macchietto M."/>
            <person name="Macias-Munoz A."/>
            <person name="McGill C.J."/>
            <person name="Rodriguez I.M."/>
            <person name="Rodriguez B."/>
            <person name="Murad R."/>
            <person name="Mortazavi A."/>
        </authorList>
    </citation>
    <scope>NUCLEOTIDE SEQUENCE [LARGE SCALE GENOMIC DNA]</scope>
    <source>
        <strain evidence="1 2">ALL</strain>
    </source>
</reference>
<keyword evidence="2" id="KW-1185">Reference proteome</keyword>
<dbReference type="AlphaFoldDB" id="A0A4U5MS88"/>
<dbReference type="Proteomes" id="UP000298663">
    <property type="component" value="Unassembled WGS sequence"/>
</dbReference>
<gene>
    <name evidence="1" type="ORF">L596_019981</name>
</gene>
<comment type="caution">
    <text evidence="1">The sequence shown here is derived from an EMBL/GenBank/DDBJ whole genome shotgun (WGS) entry which is preliminary data.</text>
</comment>
<protein>
    <submittedName>
        <fullName evidence="1">Uncharacterized protein</fullName>
    </submittedName>
</protein>
<evidence type="ECO:0000313" key="1">
    <source>
        <dbReference type="EMBL" id="TKR72550.1"/>
    </source>
</evidence>
<name>A0A4U5MS88_STECR</name>
<proteinExistence type="predicted"/>